<dbReference type="EMBL" id="UGNP01000001">
    <property type="protein sequence ID" value="STX09182.1"/>
    <property type="molecule type" value="Genomic_DNA"/>
</dbReference>
<dbReference type="OrthoDB" id="2417909at2"/>
<protein>
    <submittedName>
        <fullName evidence="2">Domain of uncharacterized function (DUF955)</fullName>
    </submittedName>
    <submittedName>
        <fullName evidence="3">Uncharacterized protein DUF955</fullName>
    </submittedName>
</protein>
<keyword evidence="5" id="KW-1185">Reference proteome</keyword>
<dbReference type="RefSeq" id="WP_109348763.1">
    <property type="nucleotide sequence ID" value="NZ_BJUE01000007.1"/>
</dbReference>
<name>A0A8B4Q5N3_9BACL</name>
<feature type="domain" description="IrrE N-terminal-like" evidence="1">
    <location>
        <begin position="51"/>
        <end position="141"/>
    </location>
</feature>
<gene>
    <name evidence="3" type="ORF">DFR61_13051</name>
    <name evidence="2" type="ORF">NCTC10597_00852</name>
</gene>
<evidence type="ECO:0000313" key="4">
    <source>
        <dbReference type="Proteomes" id="UP000254330"/>
    </source>
</evidence>
<evidence type="ECO:0000313" key="3">
    <source>
        <dbReference type="EMBL" id="TDR35556.1"/>
    </source>
</evidence>
<dbReference type="Proteomes" id="UP000254330">
    <property type="component" value="Unassembled WGS sequence"/>
</dbReference>
<evidence type="ECO:0000259" key="1">
    <source>
        <dbReference type="Pfam" id="PF06114"/>
    </source>
</evidence>
<dbReference type="Proteomes" id="UP000294641">
    <property type="component" value="Unassembled WGS sequence"/>
</dbReference>
<sequence length="158" mass="18271">MNYLEDSIRNLYSRLNIVTPTELTVENIADQLNIEIMYWDEPSQAFSNDDVIFIFLNRSLVQSEEFCHELGHVLLHAGDQMYMDPLFVEYQEIKANNFALHAAVPTTMLMELNLPSNYFEAVSVIQDTFSVSPEFACRRLNHFINNHLHTLTNAQKAV</sequence>
<organism evidence="2 4">
    <name type="scientific">Kurthia zopfii</name>
    <dbReference type="NCBI Taxonomy" id="1650"/>
    <lineage>
        <taxon>Bacteria</taxon>
        <taxon>Bacillati</taxon>
        <taxon>Bacillota</taxon>
        <taxon>Bacilli</taxon>
        <taxon>Bacillales</taxon>
        <taxon>Caryophanaceae</taxon>
        <taxon>Kurthia</taxon>
    </lineage>
</organism>
<reference evidence="3 5" key="2">
    <citation type="submission" date="2019-03" db="EMBL/GenBank/DDBJ databases">
        <title>Genomic Encyclopedia of Type Strains, Phase IV (KMG-IV): sequencing the most valuable type-strain genomes for metagenomic binning, comparative biology and taxonomic classification.</title>
        <authorList>
            <person name="Goeker M."/>
        </authorList>
    </citation>
    <scope>NUCLEOTIDE SEQUENCE [LARGE SCALE GENOMIC DNA]</scope>
    <source>
        <strain evidence="3 5">DSM 20580</strain>
    </source>
</reference>
<dbReference type="AlphaFoldDB" id="A0A8B4Q5N3"/>
<evidence type="ECO:0000313" key="5">
    <source>
        <dbReference type="Proteomes" id="UP000294641"/>
    </source>
</evidence>
<evidence type="ECO:0000313" key="2">
    <source>
        <dbReference type="EMBL" id="STX09182.1"/>
    </source>
</evidence>
<dbReference type="InterPro" id="IPR010359">
    <property type="entry name" value="IrrE_HExxH"/>
</dbReference>
<dbReference type="Pfam" id="PF06114">
    <property type="entry name" value="Peptidase_M78"/>
    <property type="match status" value="1"/>
</dbReference>
<reference evidence="2 4" key="1">
    <citation type="submission" date="2018-06" db="EMBL/GenBank/DDBJ databases">
        <authorList>
            <consortium name="Pathogen Informatics"/>
            <person name="Doyle S."/>
        </authorList>
    </citation>
    <scope>NUCLEOTIDE SEQUENCE [LARGE SCALE GENOMIC DNA]</scope>
    <source>
        <strain evidence="2 4">NCTC10597</strain>
    </source>
</reference>
<proteinExistence type="predicted"/>
<dbReference type="EMBL" id="SNZG01000030">
    <property type="protein sequence ID" value="TDR35556.1"/>
    <property type="molecule type" value="Genomic_DNA"/>
</dbReference>
<accession>A0A8B4Q5N3</accession>
<dbReference type="Gene3D" id="1.10.10.2910">
    <property type="match status" value="1"/>
</dbReference>
<comment type="caution">
    <text evidence="2">The sequence shown here is derived from an EMBL/GenBank/DDBJ whole genome shotgun (WGS) entry which is preliminary data.</text>
</comment>